<dbReference type="EMBL" id="NIVC01004252">
    <property type="protein sequence ID" value="PAA48045.1"/>
    <property type="molecule type" value="Genomic_DNA"/>
</dbReference>
<evidence type="ECO:0000256" key="1">
    <source>
        <dbReference type="ARBA" id="ARBA00022737"/>
    </source>
</evidence>
<feature type="repeat" description="ANK" evidence="3">
    <location>
        <begin position="556"/>
        <end position="588"/>
    </location>
</feature>
<keyword evidence="2 3" id="KW-0040">ANK repeat</keyword>
<sequence>FKTKNLQLCIVTFNSIFIYTRDPVFLKPVFVAGILNISQYNNTLVVEKEPKYKQKKMFLQSFYDKASRELLSACKLTEKKNLQSQERQSEPECENSPPVLQFYCESTGAVNDDGVCELLFRSEQLTCNGRPSLSSRKSESVSWSHPHLPIAVESSGSCEFSSSPEIKQLRSLLLYDLCRFLTIGNMELTVQLDCQLADNLINPSSSSVATDDDRQVLNSLLASAFVTVHLVRVIKSCRNLTVSFKQGEAAKISVIEGEGDVILSGPLHIFHYRLNDAELAAELEASVKLYAQNSKSVSFLCILFNEFDVNERYLTEKMRQDSMNRLSNFVTARVKLDSTPGMLKIDISTFDHGHENQFLHLTSFSAEEALQELGDDRFLHIVVPVCQKLAAQMEFICECFFVPCRTTLELMQASETDNVVQAVASSEEHVESTSLKKLQTMQCSIDLHKAAAEGDLSAVTRIADSINPALLNNCQMVFPNRTALHCAAAASIADFSAGTGTHLDCAEILISHQADLSLKDSRDQTALHCAVLSNNGQLATLLLKQSTVEIDCQDENGKTALLIAVENEMADVVKFLLENGADWSQADLKQATPLSVALERGNPDVVRAILEYDSELIHDGNWDRYASCYQTARDASHRDVCVLLIELKFGLTEENIHESVRLSNLVCLGKSTELMEALSAGSAEANLRMSAKLEYRDWRLRTPLMWAALGCWKTTTKHVECAKLLLEAGANPNAADMDGNTALHLAAAASNADVIRLLLDAGASVRCYNRQGQTPSMVAEKIETDNKEILLMLREAELLELRNTWLQRREKDPASSSSIEAETEHTKRMIELVRKVQLDQVRLDEKSYEDSASLTDESPIVETKLENNDFSLLNLNDFELEADWDKISPKVEDLTADDHYKSYQEVTRLRYTENLEDYLPSHISNESVQEATDESYKSKTSDDVEFSVFKDTSLSHCCSKASFNFAPRSLPSSNLS</sequence>
<dbReference type="AlphaFoldDB" id="A0A267DFR2"/>
<evidence type="ECO:0000313" key="4">
    <source>
        <dbReference type="EMBL" id="PAA48045.1"/>
    </source>
</evidence>
<reference evidence="4 5" key="1">
    <citation type="submission" date="2017-06" db="EMBL/GenBank/DDBJ databases">
        <title>A platform for efficient transgenesis in Macrostomum lignano, a flatworm model organism for stem cell research.</title>
        <authorList>
            <person name="Berezikov E."/>
        </authorList>
    </citation>
    <scope>NUCLEOTIDE SEQUENCE [LARGE SCALE GENOMIC DNA]</scope>
    <source>
        <strain evidence="4">DV1</strain>
        <tissue evidence="4">Whole organism</tissue>
    </source>
</reference>
<dbReference type="SMART" id="SM00248">
    <property type="entry name" value="ANK"/>
    <property type="match status" value="6"/>
</dbReference>
<dbReference type="PROSITE" id="PS50297">
    <property type="entry name" value="ANK_REP_REGION"/>
    <property type="match status" value="2"/>
</dbReference>
<dbReference type="PROSITE" id="PS50088">
    <property type="entry name" value="ANK_REPEAT"/>
    <property type="match status" value="2"/>
</dbReference>
<evidence type="ECO:0000256" key="3">
    <source>
        <dbReference type="PROSITE-ProRule" id="PRU00023"/>
    </source>
</evidence>
<keyword evidence="1" id="KW-0677">Repeat</keyword>
<dbReference type="SUPFAM" id="SSF48403">
    <property type="entry name" value="Ankyrin repeat"/>
    <property type="match status" value="1"/>
</dbReference>
<evidence type="ECO:0000313" key="5">
    <source>
        <dbReference type="Proteomes" id="UP000215902"/>
    </source>
</evidence>
<dbReference type="InterPro" id="IPR036770">
    <property type="entry name" value="Ankyrin_rpt-contain_sf"/>
</dbReference>
<keyword evidence="5" id="KW-1185">Reference proteome</keyword>
<name>A0A267DFR2_9PLAT</name>
<dbReference type="Proteomes" id="UP000215902">
    <property type="component" value="Unassembled WGS sequence"/>
</dbReference>
<dbReference type="OrthoDB" id="10258888at2759"/>
<feature type="repeat" description="ANK" evidence="3">
    <location>
        <begin position="738"/>
        <end position="770"/>
    </location>
</feature>
<dbReference type="InterPro" id="IPR002110">
    <property type="entry name" value="Ankyrin_rpt"/>
</dbReference>
<dbReference type="Pfam" id="PF00023">
    <property type="entry name" value="Ank"/>
    <property type="match status" value="1"/>
</dbReference>
<organism evidence="4 5">
    <name type="scientific">Macrostomum lignano</name>
    <dbReference type="NCBI Taxonomy" id="282301"/>
    <lineage>
        <taxon>Eukaryota</taxon>
        <taxon>Metazoa</taxon>
        <taxon>Spiralia</taxon>
        <taxon>Lophotrochozoa</taxon>
        <taxon>Platyhelminthes</taxon>
        <taxon>Rhabditophora</taxon>
        <taxon>Macrostomorpha</taxon>
        <taxon>Macrostomida</taxon>
        <taxon>Macrostomidae</taxon>
        <taxon>Macrostomum</taxon>
    </lineage>
</organism>
<dbReference type="PANTHER" id="PTHR24173">
    <property type="entry name" value="ANKYRIN REPEAT CONTAINING"/>
    <property type="match status" value="1"/>
</dbReference>
<evidence type="ECO:0000256" key="2">
    <source>
        <dbReference type="ARBA" id="ARBA00023043"/>
    </source>
</evidence>
<accession>A0A267DFR2</accession>
<dbReference type="PANTHER" id="PTHR24173:SF44">
    <property type="entry name" value="ANKYRIN REPEAT AND SOCS BOX PROTEIN 13"/>
    <property type="match status" value="1"/>
</dbReference>
<protein>
    <submittedName>
        <fullName evidence="4">Uncharacterized protein</fullName>
    </submittedName>
</protein>
<dbReference type="Gene3D" id="1.25.40.20">
    <property type="entry name" value="Ankyrin repeat-containing domain"/>
    <property type="match status" value="4"/>
</dbReference>
<feature type="non-terminal residue" evidence="4">
    <location>
        <position position="1"/>
    </location>
</feature>
<comment type="caution">
    <text evidence="4">The sequence shown here is derived from an EMBL/GenBank/DDBJ whole genome shotgun (WGS) entry which is preliminary data.</text>
</comment>
<dbReference type="Pfam" id="PF12796">
    <property type="entry name" value="Ank_2"/>
    <property type="match status" value="2"/>
</dbReference>
<dbReference type="STRING" id="282301.A0A267DFR2"/>
<proteinExistence type="predicted"/>
<gene>
    <name evidence="4" type="ORF">BOX15_Mlig001130g3</name>
</gene>